<name>A0ABR9TLG2_9FLAO</name>
<dbReference type="InterPro" id="IPR025883">
    <property type="entry name" value="Cadherin-like_domain"/>
</dbReference>
<sequence>MNRTFTFPFKKISFLFFWLLVLLVSQNSNAQEAPGAITANLKLWLKADSGVTPAVQGAAVTAWNDQSGGNNNASVPTVTPAAINPTYQVNGINFNPTVRFEGSSNTNFAALGGTLSPALTSDNISYFAVFLMKSATSPSGRVLIVAENEATSELGTQNGASLFNRTGSNITGSRNNVQAPSVGPVLDNPVFISSSFRSVNNVWSFSLNGSPAPQTAYTASAFNAGYYRLGLGTLGNNDWLNGDVAEVIVYDADQAGNLEQIQSYLGLKYGIQKQGSYVNSSGTTIWTGTTNYNYRLDVCGIGRDDGSGLLQVQANSANSGSGDGTGQSGKGNIVISNPSSLTNDNTFLMIGNDGGALTETDVVFGGTTTKRVQRVWKAQTTGTPGTITLSYDITGLTYSGQSASDYVLLVDPTGAGDFTSGSVIKYTAASIINNKVTFNTVDLPTGALFTFQTLAAPTVQATNVSFTNTTGTTTTASWTNGNGSSRAVFLYAGASGSPVPVNNTTYTANTVFGTGTQIGTTGWYCVYNGTGTTVNITGLTPLTTYQLMALEYTGAAGYETYLTTAGTGNPAGVTTLSTDATLSNFSISQGTLNPVFASGTTSYTATVTNAVTSLTVTPTTANAGATVMVNGQAVTSGSASGAINLAVGPNVITTVVTAQDGVTTQTYTTTISRANLIAPGGVSGEVIWYKANEGITLNTTNVSQWNDSSGNANNAIQATAAAQPAYTTNSINFNQSLTFSGTNYLNAPVNNLPAGTSARSIFVVAASSNTQPTASWVYGYGSGSIGRAFNVGKVAATTTLFLSGFSIDTQSSANFWTANVPKLGAVTYNSPTVSFFDAGAPIGTATQAAYNTLITANSGRIGAFVNSGVEIWRGNIAEIILYPSLISGTAAASVESYLALKYGIHKTGDYLNSAGTVVWDAAVNTTYHNDVFGIAQDDDSILLQAISNSTNTGSGDGTGQSAKGNIIISNPSSLVNNSFLIVGHNTGPLTEINGTAAGGAAIKRVERLWKSQTTGTPGNVTLSYDVTGLSYSAQSFSDYKLLVDPTGTGDFTGGSVVKYDAASLTANKVTFNAVALPTGAVFTFQTFAAPAVQATNVTFTNTTGTTATASWTNGNGTARTVFMYAGTSGSPVPVDNTTYTANTVFGTGTQIGTTGWYCVYNGTGTTTIVTGLNPSTTYQLMVVEYTGAAGSQLYLTTPDTGNPAGVTTSAIVGPGGIAANLKLWLKANSNVSPSTQGAAVTGWNDLSGGGNHAVYATPMFSQTVLNPTYQSNSFNFNPTVRFAGTSNTSFAAIGGTLSPAVTSNNISVYAVFLMNSTLSSGSSRIFMISQNASTSDWQNQAGATLIGRNLNNMRGDRNTLVGPIVGPVVGTSVIASTHFKTNNQWVSEINGNSFTSTAYTAAAFNASYYRLGQSTFNANDYLNGDIAEVIFYEADQSSLAGHNQIESYLALKYGIHKIGSYVNSSGTITWDAAANTAYHNDVFGIGQDDTTGLLQIQSNSSNTGGGEGTGQSAKGNIIISNASSLANNSFLMVGHNTGPLTEINGTAAGGLPIKRVERLWKSQTTGTPGNVTLSYDVTGLTYTAQSVSDYALLVDPTGTGDFTGGSVVKYPAASLTANKVTFNGVALPTGAVFTFQTFAAPTVQATDVIFTNTTGTTTTASWTNGTGTARAVFMFAGASGSPVPVNNTTYTADTAFGTGAQIGTSGWYCVYNGTGTTVDITGLTPATAYQLMVVEYTGTAGSELYLTTPAAGNPAAVTTLSNDATLSNLSISEGTLTPVFATGTTSYTANVANAVTSLTVTPTTTDSNATVTVNGTTVTSGTASSAINLAVGPNVITTVVTAQDGTTLGTYTITVTRTAPPTITTSGTLSALTTTYGTASASTTFNVSGTNMFEGVVISPPAGFEVSSDNINFAVSIAIGGSSTITDVPVYVRLKETDAVGDYSGNIVLTSDGAADVNVPTVLSTVTPAALTITADNQTKVYGEANPTLTASYSGFVNGDTEASLTTAPTITTTADTTSPAGTYPITASGAVNTNYTINYVDGTLTVTPAILTITADNQTKVYGEANPTLTASYSGFVNGDTEASLTTPPTITTTADGTSPAGTYPITASGAVSSNYTISYVDGTLTVTPAILTITADNQTKVYGEANPTLTASYSGFVNGDTEASLTTAPTIATTADATSPAGTYPITASGAVNTNYTINYVDGTLTVTPAILTITPNEEKSLELHSSNTDPKFPIKTSVRFGKREAKDLPVHPDTQEVLMANQVHKKLGYQKYQTDGPTWENDKVGFRHYLDGRNSKDVFGKKLPGITPENVGINSKGAVEDNYHVMYDWGRDIFPVGNSAGLGGYALLIDDKINRLGILGNDTINNVEKTIFKIVSEGPVNSVLSYEYQNWKAGGNLYQVQETTSIWPGMYGFKNTVSIEGLKGKETFAAAISNLNNKNPLQVIEAGDWVCLIQHDYLTYERQWILGTAILVPKNKYQGYIEAPKTGQLTDSYLARLKLENNEKISYYAIAAWELSADKGFKDSAFFTNYVTNLAKQLSAKIKVDIK</sequence>
<dbReference type="Pfam" id="PF16153">
    <property type="entry name" value="DUF4861"/>
    <property type="match status" value="1"/>
</dbReference>
<dbReference type="InterPro" id="IPR013783">
    <property type="entry name" value="Ig-like_fold"/>
</dbReference>
<dbReference type="InterPro" id="IPR041286">
    <property type="entry name" value="MBG_2"/>
</dbReference>
<dbReference type="RefSeq" id="WP_194139353.1">
    <property type="nucleotide sequence ID" value="NZ_PRDM01000003.1"/>
</dbReference>
<dbReference type="Pfam" id="PF18676">
    <property type="entry name" value="MBG_2"/>
    <property type="match status" value="3"/>
</dbReference>
<dbReference type="SMART" id="SM00060">
    <property type="entry name" value="FN3"/>
    <property type="match status" value="3"/>
</dbReference>
<feature type="domain" description="Fibronectin type-III" evidence="3">
    <location>
        <begin position="1091"/>
        <end position="1192"/>
    </location>
</feature>
<feature type="domain" description="Fibronectin type-III" evidence="3">
    <location>
        <begin position="1642"/>
        <end position="1743"/>
    </location>
</feature>
<organism evidence="4 5">
    <name type="scientific">Flavobacterium hungaricum</name>
    <dbReference type="NCBI Taxonomy" id="2082725"/>
    <lineage>
        <taxon>Bacteria</taxon>
        <taxon>Pseudomonadati</taxon>
        <taxon>Bacteroidota</taxon>
        <taxon>Flavobacteriia</taxon>
        <taxon>Flavobacteriales</taxon>
        <taxon>Flavobacteriaceae</taxon>
        <taxon>Flavobacterium</taxon>
    </lineage>
</organism>
<dbReference type="Gene3D" id="3.30.160.710">
    <property type="match status" value="3"/>
</dbReference>
<dbReference type="InterPro" id="IPR003961">
    <property type="entry name" value="FN3_dom"/>
</dbReference>
<evidence type="ECO:0000256" key="1">
    <source>
        <dbReference type="SAM" id="MobiDB-lite"/>
    </source>
</evidence>
<accession>A0ABR9TLG2</accession>
<evidence type="ECO:0000256" key="2">
    <source>
        <dbReference type="SAM" id="SignalP"/>
    </source>
</evidence>
<keyword evidence="5" id="KW-1185">Reference proteome</keyword>
<gene>
    <name evidence="4" type="ORF">C4F50_14575</name>
</gene>
<dbReference type="Pfam" id="PF12733">
    <property type="entry name" value="Cadherin-like"/>
    <property type="match status" value="2"/>
</dbReference>
<dbReference type="InterPro" id="IPR032342">
    <property type="entry name" value="DUF4861"/>
</dbReference>
<dbReference type="InterPro" id="IPR036116">
    <property type="entry name" value="FN3_sf"/>
</dbReference>
<evidence type="ECO:0000259" key="3">
    <source>
        <dbReference type="SMART" id="SM00060"/>
    </source>
</evidence>
<evidence type="ECO:0000313" key="5">
    <source>
        <dbReference type="Proteomes" id="UP000640614"/>
    </source>
</evidence>
<feature type="region of interest" description="Disordered" evidence="1">
    <location>
        <begin position="313"/>
        <end position="333"/>
    </location>
</feature>
<dbReference type="SUPFAM" id="SSF49265">
    <property type="entry name" value="Fibronectin type III"/>
    <property type="match status" value="1"/>
</dbReference>
<dbReference type="InterPro" id="IPR058515">
    <property type="entry name" value="DUF8202"/>
</dbReference>
<feature type="domain" description="Fibronectin type-III" evidence="3">
    <location>
        <begin position="458"/>
        <end position="559"/>
    </location>
</feature>
<protein>
    <submittedName>
        <fullName evidence="4">DUF4861 domain-containing protein</fullName>
    </submittedName>
</protein>
<evidence type="ECO:0000313" key="4">
    <source>
        <dbReference type="EMBL" id="MBE8726160.1"/>
    </source>
</evidence>
<keyword evidence="2" id="KW-0732">Signal</keyword>
<dbReference type="EMBL" id="PRDM01000003">
    <property type="protein sequence ID" value="MBE8726160.1"/>
    <property type="molecule type" value="Genomic_DNA"/>
</dbReference>
<dbReference type="Proteomes" id="UP000640614">
    <property type="component" value="Unassembled WGS sequence"/>
</dbReference>
<feature type="chain" id="PRO_5045479827" evidence="2">
    <location>
        <begin position="31"/>
        <end position="2550"/>
    </location>
</feature>
<reference evidence="4 5" key="1">
    <citation type="submission" date="2018-07" db="EMBL/GenBank/DDBJ databases">
        <title>Genome assembly of strain KB82.</title>
        <authorList>
            <person name="Kukolya J."/>
            <person name="Horvath B."/>
            <person name="Nagy I."/>
            <person name="Toth A."/>
        </authorList>
    </citation>
    <scope>NUCLEOTIDE SEQUENCE [LARGE SCALE GENOMIC DNA]</scope>
    <source>
        <strain evidence="4 5">Kb82</strain>
    </source>
</reference>
<dbReference type="Gene3D" id="2.60.40.10">
    <property type="entry name" value="Immunoglobulins"/>
    <property type="match status" value="1"/>
</dbReference>
<feature type="signal peptide" evidence="2">
    <location>
        <begin position="1"/>
        <end position="30"/>
    </location>
</feature>
<dbReference type="Pfam" id="PF26628">
    <property type="entry name" value="DUF8202"/>
    <property type="match status" value="3"/>
</dbReference>
<comment type="caution">
    <text evidence="4">The sequence shown here is derived from an EMBL/GenBank/DDBJ whole genome shotgun (WGS) entry which is preliminary data.</text>
</comment>
<proteinExistence type="predicted"/>